<organism evidence="7 8">
    <name type="scientific">Kitasatospora cystarginea</name>
    <dbReference type="NCBI Taxonomy" id="58350"/>
    <lineage>
        <taxon>Bacteria</taxon>
        <taxon>Bacillati</taxon>
        <taxon>Actinomycetota</taxon>
        <taxon>Actinomycetes</taxon>
        <taxon>Kitasatosporales</taxon>
        <taxon>Streptomycetaceae</taxon>
        <taxon>Kitasatospora</taxon>
    </lineage>
</organism>
<keyword evidence="5" id="KW-0046">Antibiotic resistance</keyword>
<dbReference type="Proteomes" id="UP001500305">
    <property type="component" value="Unassembled WGS sequence"/>
</dbReference>
<dbReference type="InterPro" id="IPR027417">
    <property type="entry name" value="P-loop_NTPase"/>
</dbReference>
<dbReference type="InterPro" id="IPR050763">
    <property type="entry name" value="ABC_transporter_ATP-binding"/>
</dbReference>
<accession>A0ABP5QFA9</accession>
<evidence type="ECO:0000313" key="8">
    <source>
        <dbReference type="Proteomes" id="UP001500305"/>
    </source>
</evidence>
<keyword evidence="3" id="KW-0547">Nucleotide-binding</keyword>
<comment type="subcellular location">
    <subcellularLocation>
        <location evidence="1">Cell membrane</location>
        <topology evidence="1">Peripheral membrane protein</topology>
    </subcellularLocation>
</comment>
<protein>
    <submittedName>
        <fullName evidence="7">ABC transporter ATP-binding protein</fullName>
    </submittedName>
</protein>
<keyword evidence="2" id="KW-0813">Transport</keyword>
<proteinExistence type="predicted"/>
<evidence type="ECO:0000256" key="4">
    <source>
        <dbReference type="ARBA" id="ARBA00022840"/>
    </source>
</evidence>
<evidence type="ECO:0000256" key="1">
    <source>
        <dbReference type="ARBA" id="ARBA00004202"/>
    </source>
</evidence>
<dbReference type="SMART" id="SM00382">
    <property type="entry name" value="AAA"/>
    <property type="match status" value="1"/>
</dbReference>
<dbReference type="RefSeq" id="WP_344635311.1">
    <property type="nucleotide sequence ID" value="NZ_BAAATR010000004.1"/>
</dbReference>
<name>A0ABP5QFA9_9ACTN</name>
<keyword evidence="8" id="KW-1185">Reference proteome</keyword>
<dbReference type="InterPro" id="IPR003439">
    <property type="entry name" value="ABC_transporter-like_ATP-bd"/>
</dbReference>
<dbReference type="PROSITE" id="PS50893">
    <property type="entry name" value="ABC_TRANSPORTER_2"/>
    <property type="match status" value="1"/>
</dbReference>
<evidence type="ECO:0000259" key="6">
    <source>
        <dbReference type="PROSITE" id="PS50893"/>
    </source>
</evidence>
<evidence type="ECO:0000313" key="7">
    <source>
        <dbReference type="EMBL" id="GAA2234226.1"/>
    </source>
</evidence>
<keyword evidence="4 7" id="KW-0067">ATP-binding</keyword>
<sequence length="316" mass="33545">MDHPAIEILDVGRVFTESGKNLVALDGVSFTVGQGEIVGLLGGNGAGKTTLTKILSTLLLPTTGTARVLGADVLRDPTAVRARQSVVLGGDRGLYGQLTARENLRFFGMLDGIAHRSLMARLDSALEEVGLAQAADRRVESFSKGMRQRLHIAIGLISDPRVLLLDEPTVGLDPVEAARLRASVASLRRSGVAVLLTSHYLLDVEELADRVVMLDKGRVTHEMSVADFSASLGYTATVVVRGSGAAPAQERFRPTGAVGVRIEADAGGWQLTLQLPQWSPAVLVGLGEALGQARIEGMEVLPARLEDAFIQLQAQT</sequence>
<gene>
    <name evidence="7" type="ORF">GCM10010430_13690</name>
</gene>
<dbReference type="Pfam" id="PF00005">
    <property type="entry name" value="ABC_tran"/>
    <property type="match status" value="1"/>
</dbReference>
<reference evidence="8" key="1">
    <citation type="journal article" date="2019" name="Int. J. Syst. Evol. Microbiol.">
        <title>The Global Catalogue of Microorganisms (GCM) 10K type strain sequencing project: providing services to taxonomists for standard genome sequencing and annotation.</title>
        <authorList>
            <consortium name="The Broad Institute Genomics Platform"/>
            <consortium name="The Broad Institute Genome Sequencing Center for Infectious Disease"/>
            <person name="Wu L."/>
            <person name="Ma J."/>
        </authorList>
    </citation>
    <scope>NUCLEOTIDE SEQUENCE [LARGE SCALE GENOMIC DNA]</scope>
    <source>
        <strain evidence="8">JCM 7356</strain>
    </source>
</reference>
<dbReference type="Gene3D" id="3.40.50.300">
    <property type="entry name" value="P-loop containing nucleotide triphosphate hydrolases"/>
    <property type="match status" value="1"/>
</dbReference>
<dbReference type="SUPFAM" id="SSF52540">
    <property type="entry name" value="P-loop containing nucleoside triphosphate hydrolases"/>
    <property type="match status" value="1"/>
</dbReference>
<dbReference type="GO" id="GO:0005524">
    <property type="term" value="F:ATP binding"/>
    <property type="evidence" value="ECO:0007669"/>
    <property type="project" value="UniProtKB-KW"/>
</dbReference>
<comment type="caution">
    <text evidence="7">The sequence shown here is derived from an EMBL/GenBank/DDBJ whole genome shotgun (WGS) entry which is preliminary data.</text>
</comment>
<dbReference type="PANTHER" id="PTHR42711">
    <property type="entry name" value="ABC TRANSPORTER ATP-BINDING PROTEIN"/>
    <property type="match status" value="1"/>
</dbReference>
<evidence type="ECO:0000256" key="3">
    <source>
        <dbReference type="ARBA" id="ARBA00022741"/>
    </source>
</evidence>
<dbReference type="CDD" id="cd03230">
    <property type="entry name" value="ABC_DR_subfamily_A"/>
    <property type="match status" value="1"/>
</dbReference>
<evidence type="ECO:0000256" key="5">
    <source>
        <dbReference type="ARBA" id="ARBA00023251"/>
    </source>
</evidence>
<dbReference type="PANTHER" id="PTHR42711:SF18">
    <property type="entry name" value="ABC TRANSPORTER, ATP-BINDING PROTEIN"/>
    <property type="match status" value="1"/>
</dbReference>
<evidence type="ECO:0000256" key="2">
    <source>
        <dbReference type="ARBA" id="ARBA00022448"/>
    </source>
</evidence>
<feature type="domain" description="ABC transporter" evidence="6">
    <location>
        <begin position="6"/>
        <end position="241"/>
    </location>
</feature>
<dbReference type="InterPro" id="IPR003593">
    <property type="entry name" value="AAA+_ATPase"/>
</dbReference>
<dbReference type="EMBL" id="BAAATR010000004">
    <property type="protein sequence ID" value="GAA2234226.1"/>
    <property type="molecule type" value="Genomic_DNA"/>
</dbReference>